<feature type="compositionally biased region" description="Polar residues" evidence="2">
    <location>
        <begin position="1380"/>
        <end position="1389"/>
    </location>
</feature>
<dbReference type="SMART" id="SM01307">
    <property type="entry name" value="RICTOR_M"/>
    <property type="match status" value="1"/>
</dbReference>
<dbReference type="InterPro" id="IPR028267">
    <property type="entry name" value="Pianissimo_N"/>
</dbReference>
<feature type="compositionally biased region" description="Basic and acidic residues" evidence="2">
    <location>
        <begin position="932"/>
        <end position="946"/>
    </location>
</feature>
<dbReference type="Pfam" id="PF14668">
    <property type="entry name" value="RICTOR_V"/>
    <property type="match status" value="1"/>
</dbReference>
<comment type="similarity">
    <text evidence="1">Belongs to the RICTOR family.</text>
</comment>
<organism evidence="6 7">
    <name type="scientific">Ceratosolen solmsi marchali</name>
    <dbReference type="NCBI Taxonomy" id="326594"/>
    <lineage>
        <taxon>Eukaryota</taxon>
        <taxon>Metazoa</taxon>
        <taxon>Ecdysozoa</taxon>
        <taxon>Arthropoda</taxon>
        <taxon>Hexapoda</taxon>
        <taxon>Insecta</taxon>
        <taxon>Pterygota</taxon>
        <taxon>Neoptera</taxon>
        <taxon>Endopterygota</taxon>
        <taxon>Hymenoptera</taxon>
        <taxon>Apocrita</taxon>
        <taxon>Proctotrupomorpha</taxon>
        <taxon>Chalcidoidea</taxon>
        <taxon>Agaonidae</taxon>
        <taxon>Agaoninae</taxon>
        <taxon>Ceratosolen</taxon>
    </lineage>
</organism>
<sequence length="1648" mass="185694">MAISSWMIWNRRLRSRKPQRRRHDHEDNCVELDLSKDLKDNITETLVNLCQQNGMPGAKKLAYLNAITKLVNETDAPDYGYSADEFFCCLRVGLVHEATQVRAAALRAVRYMLRKEQDVIAINKLQYPYFIARSMDVNIRNEMERIQALRLIRRILVLAPKHFSPALARSLISIISGDVEEKDRAFRVFLAVLCELGVLNSNVLISCGGIGALARATTTGQSPAITEAVVGVLLRLLANPETRSSVSLLCLAAPYCELESVNLERPKKELDQRFGSSKHALLSVLRSYSGLLHFCHPNENSGLKAISDILYVEQLEVRGAVLELLYELLGLPLPAWTDEPDVALAAVDPSRFRDSWKLSEGFVAAEGRTILPPLTAHCPNITELHLALLVYILLECGLHRALAETILSSDTFISVRAAVLLGALLHLAHSLLPPEVCDLTPPLPNLLEHASAGRHQALAAVAILGRMHAMMRRRPTPASLFMDRLLQAGAWLRPGLPRSLRRQSSIRHWLRRESPLSQMFKDSQVLSSKDALAWNWSAVRSILRSRDNAFRLLHDSDHRMFIKKLVRYFKPSSNQYSRIELATYALMAREATLAGCELINLLLELHEPDGTRYLNELIGDVAEQIMSIRLAQSAHDCLFSPRHVSTSCCQKYFLFIGQLSHSVRGTDVLHRFNLLENLQDLAMATKHDCYVKLIISSLDYTREGPNRRVMTKIVQDAPLESTRMYATQFLRIILRVRIMGAHQWAIRLLLNRLNDSSRVVAFAALEALHEACEELEYLEILLQKSEEKCMVNWDDWLRNLGDRGYLLKIRLYSLRSAFGSLPSPAEELEKWMKSGGLAERYAGLVEREIHDSLTRRQRGENGSYLRRTNGSSVLPKDVFVPPHLVGQLVQHELGLQLLLRRNVLQRCARIVQRFRIECNNGGGSSAQGKDCPGSKEDGRGDEKKNDLECSRLETIVDSESTDRLETRVSQKTESLVEVKRKLSQDDSRRTTPERSWRSELDSREENVYGLEGRLMKVKSALWALGHAGTSYAGVEQLSNHGMVELLTSMAESCAYYSVRATAMYALSLVSSNRAGADVLIGHNWPCVRYKRGEYCPIVQPISGGARGQRSPSPLPVQRHHRSLSDGKPELSETMAKRQRNRSESAATDVDSRRYALPERGETPSPLSSVQRLSQQDAEGYAKLRSLQRHRRPSYSHSSLEMYSLDGRLSLQSLSEFESSRSWIADTVLAPETPPPQSSIATSTIQDNSDNPQYMGISLPRKLSSIFSEITPSNTLLEKTKSRSYYESKRLQNVSASESSILHEDGRSSTRLLRTDKHQQNPNESDSERLSPIPAIVLESRMKTGSDEVTTTNRLSINESDSEYPNSQNYLALPDEKPKQRTISTTRQNASDMDEESSSEYETTSDHSRLCLVCFRERSISNDSVGAEQDSRRPTDKTRKEILRHTQRLANPVFYRHSRQTLLRLRQQYPNIFQDVCIYSEVAAHLANNTYRIQARRFLQELFLDSSFNALYEEPTVILKMTVNKVVDRQVSPQVPISNAADVMSPTQKPSRPLEAKINGRLAISSEPQTDHLSVVTEESSTTLIDSPSIVIVKSQIPSSGGLRLLTEQRLSDEKIIAEILKPEERIRVSKSSDKMLKAAGINTTINLD</sequence>
<reference evidence="7" key="1">
    <citation type="submission" date="2025-08" db="UniProtKB">
        <authorList>
            <consortium name="RefSeq"/>
        </authorList>
    </citation>
    <scope>IDENTIFICATION</scope>
</reference>
<dbReference type="InterPro" id="IPR029452">
    <property type="entry name" value="RICTOR_V"/>
</dbReference>
<accession>A0AAJ6YDM1</accession>
<dbReference type="RefSeq" id="XP_011496116.1">
    <property type="nucleotide sequence ID" value="XM_011497814.1"/>
</dbReference>
<evidence type="ECO:0000313" key="7">
    <source>
        <dbReference type="RefSeq" id="XP_011496116.1"/>
    </source>
</evidence>
<dbReference type="InterPro" id="IPR029453">
    <property type="entry name" value="Rictor_IV"/>
</dbReference>
<feature type="region of interest" description="Disordered" evidence="2">
    <location>
        <begin position="1101"/>
        <end position="1175"/>
    </location>
</feature>
<evidence type="ECO:0000256" key="1">
    <source>
        <dbReference type="ARBA" id="ARBA00008878"/>
    </source>
</evidence>
<dbReference type="GeneID" id="105360813"/>
<dbReference type="PANTHER" id="PTHR13298">
    <property type="entry name" value="CYTOSOLIC REGULATOR PIANISSIMO"/>
    <property type="match status" value="1"/>
</dbReference>
<name>A0AAJ6YDM1_9HYME</name>
<dbReference type="InterPro" id="IPR029451">
    <property type="entry name" value="RICTOR_M"/>
</dbReference>
<evidence type="ECO:0000256" key="2">
    <source>
        <dbReference type="SAM" id="MobiDB-lite"/>
    </source>
</evidence>
<feature type="region of interest" description="Disordered" evidence="2">
    <location>
        <begin position="1292"/>
        <end position="1403"/>
    </location>
</feature>
<dbReference type="Pfam" id="PF14666">
    <property type="entry name" value="RICTOR_M"/>
    <property type="match status" value="1"/>
</dbReference>
<feature type="domain" description="Rapamycin-insensitive companion of mTOR middle" evidence="3">
    <location>
        <begin position="511"/>
        <end position="736"/>
    </location>
</feature>
<dbReference type="GO" id="GO:0031932">
    <property type="term" value="C:TORC2 complex"/>
    <property type="evidence" value="ECO:0007669"/>
    <property type="project" value="InterPro"/>
</dbReference>
<feature type="compositionally biased region" description="Polar residues" evidence="2">
    <location>
        <begin position="1164"/>
        <end position="1175"/>
    </location>
</feature>
<evidence type="ECO:0000259" key="4">
    <source>
        <dbReference type="SMART" id="SM01308"/>
    </source>
</evidence>
<dbReference type="Proteomes" id="UP000695007">
    <property type="component" value="Unplaced"/>
</dbReference>
<dbReference type="GO" id="GO:0038203">
    <property type="term" value="P:TORC2 signaling"/>
    <property type="evidence" value="ECO:0007669"/>
    <property type="project" value="TreeGrafter"/>
</dbReference>
<gene>
    <name evidence="7" type="primary">LOC105360813</name>
</gene>
<dbReference type="Pfam" id="PF14663">
    <property type="entry name" value="RasGEF_N_2"/>
    <property type="match status" value="1"/>
</dbReference>
<dbReference type="SMART" id="SM01310">
    <property type="entry name" value="RICTOR_V"/>
    <property type="match status" value="1"/>
</dbReference>
<feature type="compositionally biased region" description="Basic and acidic residues" evidence="2">
    <location>
        <begin position="1149"/>
        <end position="1161"/>
    </location>
</feature>
<feature type="region of interest" description="Disordered" evidence="2">
    <location>
        <begin position="1228"/>
        <end position="1254"/>
    </location>
</feature>
<dbReference type="CTD" id="253260"/>
<dbReference type="GO" id="GO:0051897">
    <property type="term" value="P:positive regulation of phosphatidylinositol 3-kinase/protein kinase B signal transduction"/>
    <property type="evidence" value="ECO:0007669"/>
    <property type="project" value="TreeGrafter"/>
</dbReference>
<dbReference type="InterPro" id="IPR016024">
    <property type="entry name" value="ARM-type_fold"/>
</dbReference>
<dbReference type="GO" id="GO:0043539">
    <property type="term" value="F:protein serine/threonine kinase activator activity"/>
    <property type="evidence" value="ECO:0007669"/>
    <property type="project" value="TreeGrafter"/>
</dbReference>
<dbReference type="PANTHER" id="PTHR13298:SF11">
    <property type="entry name" value="RAPAMYCIN-INSENSITIVE COMPANION OF MTOR"/>
    <property type="match status" value="1"/>
</dbReference>
<dbReference type="KEGG" id="csol:105360813"/>
<feature type="compositionally biased region" description="Polar residues" evidence="2">
    <location>
        <begin position="1237"/>
        <end position="1251"/>
    </location>
</feature>
<dbReference type="InterPro" id="IPR028268">
    <property type="entry name" value="Pianissimo_fam"/>
</dbReference>
<evidence type="ECO:0000313" key="6">
    <source>
        <dbReference type="Proteomes" id="UP000695007"/>
    </source>
</evidence>
<keyword evidence="6" id="KW-1185">Reference proteome</keyword>
<evidence type="ECO:0000259" key="3">
    <source>
        <dbReference type="SMART" id="SM01307"/>
    </source>
</evidence>
<proteinExistence type="inferred from homology"/>
<dbReference type="Pfam" id="PF14664">
    <property type="entry name" value="RICTOR_N"/>
    <property type="match status" value="1"/>
</dbReference>
<feature type="domain" description="Rapamycin-insensitive companion of mTOR" evidence="5">
    <location>
        <begin position="1014"/>
        <end position="1086"/>
    </location>
</feature>
<dbReference type="SUPFAM" id="SSF48371">
    <property type="entry name" value="ARM repeat"/>
    <property type="match status" value="2"/>
</dbReference>
<dbReference type="SMART" id="SM01303">
    <property type="entry name" value="RasGEF_N_2"/>
    <property type="match status" value="1"/>
</dbReference>
<feature type="compositionally biased region" description="Polar residues" evidence="2">
    <location>
        <begin position="1346"/>
        <end position="1369"/>
    </location>
</feature>
<protein>
    <submittedName>
        <fullName evidence="7">Rapamycin-insensitive companion of mTOR</fullName>
    </submittedName>
</protein>
<feature type="compositionally biased region" description="Basic and acidic residues" evidence="2">
    <location>
        <begin position="1300"/>
        <end position="1318"/>
    </location>
</feature>
<dbReference type="SMART" id="SM01308">
    <property type="entry name" value="RICTOR_N"/>
    <property type="match status" value="1"/>
</dbReference>
<evidence type="ECO:0000259" key="5">
    <source>
        <dbReference type="SMART" id="SM01310"/>
    </source>
</evidence>
<feature type="domain" description="Rapamycin-insensitive companion of mTOR N-terminal" evidence="4">
    <location>
        <begin position="61"/>
        <end position="433"/>
    </location>
</feature>
<feature type="region of interest" description="Disordered" evidence="2">
    <location>
        <begin position="921"/>
        <end position="946"/>
    </location>
</feature>